<reference evidence="8" key="1">
    <citation type="journal article" date="2017" name="Nature">
        <title>The genome of Chenopodium quinoa.</title>
        <authorList>
            <person name="Jarvis D.E."/>
            <person name="Ho Y.S."/>
            <person name="Lightfoot D.J."/>
            <person name="Schmoeckel S.M."/>
            <person name="Li B."/>
            <person name="Borm T.J.A."/>
            <person name="Ohyanagi H."/>
            <person name="Mineta K."/>
            <person name="Michell C.T."/>
            <person name="Saber N."/>
            <person name="Kharbatia N.M."/>
            <person name="Rupper R.R."/>
            <person name="Sharp A.R."/>
            <person name="Dally N."/>
            <person name="Boughton B.A."/>
            <person name="Woo Y.H."/>
            <person name="Gao G."/>
            <person name="Schijlen E.G.W.M."/>
            <person name="Guo X."/>
            <person name="Momin A.A."/>
            <person name="Negrao S."/>
            <person name="Al-Babili S."/>
            <person name="Gehring C."/>
            <person name="Roessner U."/>
            <person name="Jung C."/>
            <person name="Murphy K."/>
            <person name="Arold S.T."/>
            <person name="Gojobori T."/>
            <person name="van der Linden C.G."/>
            <person name="van Loo E.N."/>
            <person name="Jellen E.N."/>
            <person name="Maughan P.J."/>
            <person name="Tester M."/>
        </authorList>
    </citation>
    <scope>NUCLEOTIDE SEQUENCE [LARGE SCALE GENOMIC DNA]</scope>
    <source>
        <strain evidence="8">cv. PI 614886</strain>
    </source>
</reference>
<dbReference type="Pfam" id="PF00847">
    <property type="entry name" value="AP2"/>
    <property type="match status" value="1"/>
</dbReference>
<keyword evidence="9" id="KW-1185">Reference proteome</keyword>
<keyword evidence="5" id="KW-0539">Nucleus</keyword>
<comment type="subcellular location">
    <subcellularLocation>
        <location evidence="1">Nucleus</location>
    </subcellularLocation>
</comment>
<dbReference type="InterPro" id="IPR050913">
    <property type="entry name" value="AP2/ERF_ERF"/>
</dbReference>
<evidence type="ECO:0000256" key="1">
    <source>
        <dbReference type="ARBA" id="ARBA00004123"/>
    </source>
</evidence>
<keyword evidence="3" id="KW-0238">DNA-binding</keyword>
<dbReference type="CDD" id="cd00018">
    <property type="entry name" value="AP2"/>
    <property type="match status" value="1"/>
</dbReference>
<evidence type="ECO:0000259" key="7">
    <source>
        <dbReference type="PROSITE" id="PS51032"/>
    </source>
</evidence>
<dbReference type="InterPro" id="IPR036955">
    <property type="entry name" value="AP2/ERF_dom_sf"/>
</dbReference>
<evidence type="ECO:0000256" key="3">
    <source>
        <dbReference type="ARBA" id="ARBA00023125"/>
    </source>
</evidence>
<protein>
    <recommendedName>
        <fullName evidence="7">AP2/ERF domain-containing protein</fullName>
    </recommendedName>
</protein>
<reference evidence="8" key="2">
    <citation type="submission" date="2021-03" db="UniProtKB">
        <authorList>
            <consortium name="EnsemblPlants"/>
        </authorList>
    </citation>
    <scope>IDENTIFICATION</scope>
</reference>
<evidence type="ECO:0000256" key="5">
    <source>
        <dbReference type="ARBA" id="ARBA00023242"/>
    </source>
</evidence>
<dbReference type="PRINTS" id="PR00367">
    <property type="entry name" value="ETHRSPELEMNT"/>
</dbReference>
<name>A0A803LZZ8_CHEQI</name>
<evidence type="ECO:0000313" key="8">
    <source>
        <dbReference type="EnsemblPlants" id="AUR62021049-RA:cds"/>
    </source>
</evidence>
<dbReference type="Gramene" id="AUR62021049-RA">
    <property type="protein sequence ID" value="AUR62021049-RA:cds"/>
    <property type="gene ID" value="AUR62021049"/>
</dbReference>
<dbReference type="InterPro" id="IPR016177">
    <property type="entry name" value="DNA-bd_dom_sf"/>
</dbReference>
<evidence type="ECO:0000313" key="9">
    <source>
        <dbReference type="Proteomes" id="UP000596660"/>
    </source>
</evidence>
<dbReference type="Gene3D" id="3.30.730.10">
    <property type="entry name" value="AP2/ERF domain"/>
    <property type="match status" value="1"/>
</dbReference>
<dbReference type="GO" id="GO:0005634">
    <property type="term" value="C:nucleus"/>
    <property type="evidence" value="ECO:0007669"/>
    <property type="project" value="UniProtKB-SubCell"/>
</dbReference>
<organism evidence="8 9">
    <name type="scientific">Chenopodium quinoa</name>
    <name type="common">Quinoa</name>
    <dbReference type="NCBI Taxonomy" id="63459"/>
    <lineage>
        <taxon>Eukaryota</taxon>
        <taxon>Viridiplantae</taxon>
        <taxon>Streptophyta</taxon>
        <taxon>Embryophyta</taxon>
        <taxon>Tracheophyta</taxon>
        <taxon>Spermatophyta</taxon>
        <taxon>Magnoliopsida</taxon>
        <taxon>eudicotyledons</taxon>
        <taxon>Gunneridae</taxon>
        <taxon>Pentapetalae</taxon>
        <taxon>Caryophyllales</taxon>
        <taxon>Chenopodiaceae</taxon>
        <taxon>Chenopodioideae</taxon>
        <taxon>Atripliceae</taxon>
        <taxon>Chenopodium</taxon>
    </lineage>
</organism>
<sequence>MDYSHLLCPVKYTEHRSVTKKQNLIKVSKKSIPKPPPRVVRVSVVDNDATDSSSDEESDLFGRHRVRRYTNEILIEQTTSLSNAAVAATTATTTAPIVAPLCKKGGSRRKSSANTAVPTGQPGGALVTSGGVRKFRGVRQRPWGKWAAEIRDPAKRVRLWLGTYDTAEEAAMVYDNAAIKLRGPDALTNFATPPPREPPAPVVVETHAPSTSGGYESGDESASHNILCSPTSVLHFRGGSTGEEVSRFKPDIVKNENEMLFCPVQETSNSVSNSLMSISNSMSNSSSSCHLEECQGESSSNIGDFLDTPYLNDFFNFESPEPMIFEDSKPLDNLFAIGDDCDNQFHNQFDFGDVFVDSFMDDFDFNTMNNNNNNSYSSSNLLQVDDYFRDINEIFAADPLVAL</sequence>
<dbReference type="PANTHER" id="PTHR31194:SF202">
    <property type="entry name" value="ETHYLENE-RESPONSIVE TRANSCRIPTION FACTOR ERF070"/>
    <property type="match status" value="1"/>
</dbReference>
<dbReference type="PROSITE" id="PS51032">
    <property type="entry name" value="AP2_ERF"/>
    <property type="match status" value="1"/>
</dbReference>
<dbReference type="GO" id="GO:0003700">
    <property type="term" value="F:DNA-binding transcription factor activity"/>
    <property type="evidence" value="ECO:0007669"/>
    <property type="project" value="InterPro"/>
</dbReference>
<dbReference type="SUPFAM" id="SSF54171">
    <property type="entry name" value="DNA-binding domain"/>
    <property type="match status" value="1"/>
</dbReference>
<dbReference type="OrthoDB" id="777519at2759"/>
<dbReference type="InterPro" id="IPR001471">
    <property type="entry name" value="AP2/ERF_dom"/>
</dbReference>
<dbReference type="FunFam" id="3.30.730.10:FF:000001">
    <property type="entry name" value="Ethylene-responsive transcription factor 2"/>
    <property type="match status" value="1"/>
</dbReference>
<accession>A0A803LZZ8</accession>
<evidence type="ECO:0000256" key="6">
    <source>
        <dbReference type="SAM" id="MobiDB-lite"/>
    </source>
</evidence>
<proteinExistence type="predicted"/>
<dbReference type="RefSeq" id="XP_021764936.1">
    <property type="nucleotide sequence ID" value="XM_021909244.1"/>
</dbReference>
<evidence type="ECO:0000256" key="4">
    <source>
        <dbReference type="ARBA" id="ARBA00023163"/>
    </source>
</evidence>
<dbReference type="SMART" id="SM00380">
    <property type="entry name" value="AP2"/>
    <property type="match status" value="1"/>
</dbReference>
<dbReference type="AlphaFoldDB" id="A0A803LZZ8"/>
<dbReference type="Proteomes" id="UP000596660">
    <property type="component" value="Unplaced"/>
</dbReference>
<feature type="region of interest" description="Disordered" evidence="6">
    <location>
        <begin position="104"/>
        <end position="128"/>
    </location>
</feature>
<keyword evidence="2" id="KW-0805">Transcription regulation</keyword>
<evidence type="ECO:0000256" key="2">
    <source>
        <dbReference type="ARBA" id="ARBA00023015"/>
    </source>
</evidence>
<dbReference type="KEGG" id="cqi:110729512"/>
<dbReference type="GeneID" id="110729512"/>
<dbReference type="PANTHER" id="PTHR31194">
    <property type="entry name" value="SHN SHINE , DNA BINDING / TRANSCRIPTION FACTOR"/>
    <property type="match status" value="1"/>
</dbReference>
<keyword evidence="4" id="KW-0804">Transcription</keyword>
<dbReference type="GO" id="GO:0003677">
    <property type="term" value="F:DNA binding"/>
    <property type="evidence" value="ECO:0007669"/>
    <property type="project" value="UniProtKB-KW"/>
</dbReference>
<dbReference type="EnsemblPlants" id="AUR62021049-RA">
    <property type="protein sequence ID" value="AUR62021049-RA:cds"/>
    <property type="gene ID" value="AUR62021049"/>
</dbReference>
<gene>
    <name evidence="8" type="primary">LOC110729512</name>
</gene>
<feature type="domain" description="AP2/ERF" evidence="7">
    <location>
        <begin position="134"/>
        <end position="191"/>
    </location>
</feature>